<protein>
    <submittedName>
        <fullName evidence="2">DUF2975 domain-containing protein</fullName>
    </submittedName>
</protein>
<evidence type="ECO:0000256" key="1">
    <source>
        <dbReference type="SAM" id="Phobius"/>
    </source>
</evidence>
<keyword evidence="1" id="KW-1133">Transmembrane helix</keyword>
<name>A0A4S2DKP5_9CLOT</name>
<feature type="transmembrane region" description="Helical" evidence="1">
    <location>
        <begin position="131"/>
        <end position="150"/>
    </location>
</feature>
<dbReference type="Pfam" id="PF11188">
    <property type="entry name" value="DUF2975"/>
    <property type="match status" value="1"/>
</dbReference>
<gene>
    <name evidence="2" type="ORF">E5347_08505</name>
</gene>
<dbReference type="InterPro" id="IPR021354">
    <property type="entry name" value="DUF2975"/>
</dbReference>
<dbReference type="RefSeq" id="WP_136006372.1">
    <property type="nucleotide sequence ID" value="NZ_SRYR01000002.1"/>
</dbReference>
<feature type="transmembrane region" description="Helical" evidence="1">
    <location>
        <begin position="93"/>
        <end position="110"/>
    </location>
</feature>
<dbReference type="Proteomes" id="UP000306888">
    <property type="component" value="Unassembled WGS sequence"/>
</dbReference>
<feature type="transmembrane region" description="Helical" evidence="1">
    <location>
        <begin position="45"/>
        <end position="67"/>
    </location>
</feature>
<reference evidence="2 3" key="1">
    <citation type="submission" date="2019-04" db="EMBL/GenBank/DDBJ databases">
        <title>Microbes associate with the intestines of laboratory mice.</title>
        <authorList>
            <person name="Navarre W."/>
            <person name="Wong E."/>
            <person name="Huang K."/>
            <person name="Tropini C."/>
            <person name="Ng K."/>
            <person name="Yu B."/>
        </authorList>
    </citation>
    <scope>NUCLEOTIDE SEQUENCE [LARGE SCALE GENOMIC DNA]</scope>
    <source>
        <strain evidence="2 3">NM50_B9-20</strain>
    </source>
</reference>
<proteinExistence type="predicted"/>
<sequence>MEIGNEKNLSKILNIILNFSIIFGGLLTAILIYDTFINREIQNILINKVIVVILLVVGISNLFYIVFKLKGIIKTLIKGDPFVRANANAFKKISLSSLLIAICYLFNLLLNSDLRKFKLIYVDNMGIHTDMEVFIFLFASAFIYILAKVFDKAVSFKEDNDLTI</sequence>
<comment type="caution">
    <text evidence="2">The sequence shown here is derived from an EMBL/GenBank/DDBJ whole genome shotgun (WGS) entry which is preliminary data.</text>
</comment>
<dbReference type="EMBL" id="SRYR01000002">
    <property type="protein sequence ID" value="TGY42836.1"/>
    <property type="molecule type" value="Genomic_DNA"/>
</dbReference>
<keyword evidence="1" id="KW-0472">Membrane</keyword>
<dbReference type="AlphaFoldDB" id="A0A4S2DKP5"/>
<accession>A0A4S2DKP5</accession>
<feature type="transmembrane region" description="Helical" evidence="1">
    <location>
        <begin position="12"/>
        <end position="33"/>
    </location>
</feature>
<organism evidence="2 3">
    <name type="scientific">Clostridium sartagoforme</name>
    <dbReference type="NCBI Taxonomy" id="84031"/>
    <lineage>
        <taxon>Bacteria</taxon>
        <taxon>Bacillati</taxon>
        <taxon>Bacillota</taxon>
        <taxon>Clostridia</taxon>
        <taxon>Eubacteriales</taxon>
        <taxon>Clostridiaceae</taxon>
        <taxon>Clostridium</taxon>
    </lineage>
</organism>
<evidence type="ECO:0000313" key="3">
    <source>
        <dbReference type="Proteomes" id="UP000306888"/>
    </source>
</evidence>
<keyword evidence="3" id="KW-1185">Reference proteome</keyword>
<evidence type="ECO:0000313" key="2">
    <source>
        <dbReference type="EMBL" id="TGY42836.1"/>
    </source>
</evidence>
<dbReference type="OrthoDB" id="9791568at2"/>
<keyword evidence="1" id="KW-0812">Transmembrane</keyword>